<keyword evidence="1" id="KW-0472">Membrane</keyword>
<reference evidence="2" key="1">
    <citation type="submission" date="2021-10" db="EMBL/GenBank/DDBJ databases">
        <title>De novo Genome Assembly of Clathrus columnatus (Basidiomycota, Fungi) Using Illumina and Nanopore Sequence Data.</title>
        <authorList>
            <person name="Ogiso-Tanaka E."/>
            <person name="Itagaki H."/>
            <person name="Hosoya T."/>
            <person name="Hosaka K."/>
        </authorList>
    </citation>
    <scope>NUCLEOTIDE SEQUENCE</scope>
    <source>
        <strain evidence="2">MO-923</strain>
    </source>
</reference>
<protein>
    <submittedName>
        <fullName evidence="2">Uncharacterized protein</fullName>
    </submittedName>
</protein>
<dbReference type="AlphaFoldDB" id="A0AAV4ZWT7"/>
<feature type="transmembrane region" description="Helical" evidence="1">
    <location>
        <begin position="89"/>
        <end position="112"/>
    </location>
</feature>
<evidence type="ECO:0000256" key="1">
    <source>
        <dbReference type="SAM" id="Phobius"/>
    </source>
</evidence>
<evidence type="ECO:0000313" key="2">
    <source>
        <dbReference type="EMBL" id="GJJ06045.1"/>
    </source>
</evidence>
<proteinExistence type="predicted"/>
<gene>
    <name evidence="2" type="ORF">Clacol_000233</name>
</gene>
<organism evidence="2 3">
    <name type="scientific">Clathrus columnatus</name>
    <dbReference type="NCBI Taxonomy" id="1419009"/>
    <lineage>
        <taxon>Eukaryota</taxon>
        <taxon>Fungi</taxon>
        <taxon>Dikarya</taxon>
        <taxon>Basidiomycota</taxon>
        <taxon>Agaricomycotina</taxon>
        <taxon>Agaricomycetes</taxon>
        <taxon>Phallomycetidae</taxon>
        <taxon>Phallales</taxon>
        <taxon>Clathraceae</taxon>
        <taxon>Clathrus</taxon>
    </lineage>
</organism>
<feature type="transmembrane region" description="Helical" evidence="1">
    <location>
        <begin position="132"/>
        <end position="153"/>
    </location>
</feature>
<keyword evidence="3" id="KW-1185">Reference proteome</keyword>
<comment type="caution">
    <text evidence="2">The sequence shown here is derived from an EMBL/GenBank/DDBJ whole genome shotgun (WGS) entry which is preliminary data.</text>
</comment>
<name>A0AAV4ZWT7_9AGAM</name>
<keyword evidence="1" id="KW-0812">Transmembrane</keyword>
<sequence length="271" mass="30167">MAQIGLNVAGIVSIIVESILYGKIGNELKDNQHLIGDARRAYLAFIVSEAYFLDNNFNTFKNSVYGVETFVADAVLLYRCYIVWRDFKIITLPIILWMATIVTGIHTIWSVAQPVSIGEAIFLNETARWVTAFYSVALTANLSATMLLAYRIWRVNGAVHASSTSSSSGIGTFNNMNPRIGQIIPITFYVIIIRTSLHRLTDKQKLDLYNQYTSNYTLPSSRNIVIRVDEAALAMSDMDSASAAGTDRMPRKSNASLTWSVPGKSLQKTEY</sequence>
<dbReference type="EMBL" id="BPWL01000001">
    <property type="protein sequence ID" value="GJJ06045.1"/>
    <property type="molecule type" value="Genomic_DNA"/>
</dbReference>
<evidence type="ECO:0000313" key="3">
    <source>
        <dbReference type="Proteomes" id="UP001050691"/>
    </source>
</evidence>
<dbReference type="Proteomes" id="UP001050691">
    <property type="component" value="Unassembled WGS sequence"/>
</dbReference>
<accession>A0AAV4ZWT7</accession>
<keyword evidence="1" id="KW-1133">Transmembrane helix</keyword>